<gene>
    <name evidence="2" type="ORF">B0H63DRAFT_559820</name>
</gene>
<dbReference type="AlphaFoldDB" id="A0AAE0NPA0"/>
<proteinExistence type="predicted"/>
<organism evidence="2 3">
    <name type="scientific">Podospora didyma</name>
    <dbReference type="NCBI Taxonomy" id="330526"/>
    <lineage>
        <taxon>Eukaryota</taxon>
        <taxon>Fungi</taxon>
        <taxon>Dikarya</taxon>
        <taxon>Ascomycota</taxon>
        <taxon>Pezizomycotina</taxon>
        <taxon>Sordariomycetes</taxon>
        <taxon>Sordariomycetidae</taxon>
        <taxon>Sordariales</taxon>
        <taxon>Podosporaceae</taxon>
        <taxon>Podospora</taxon>
    </lineage>
</organism>
<keyword evidence="3" id="KW-1185">Reference proteome</keyword>
<sequence>MPPAPKCPSILVAVIAVLPAKRRLLPPSVAIAPSPSLPVTSMVLTVRSSFPAVSLSALTAMGSAFKSQMELLKSPEAQAFAELSRAQAKLMRLRRQQEALQEKFEKVLVNETLAIAELDEEEAVAASSSAPGARCSGVLHP</sequence>
<dbReference type="Proteomes" id="UP001285441">
    <property type="component" value="Unassembled WGS sequence"/>
</dbReference>
<name>A0AAE0NPA0_9PEZI</name>
<evidence type="ECO:0000313" key="2">
    <source>
        <dbReference type="EMBL" id="KAK3385138.1"/>
    </source>
</evidence>
<accession>A0AAE0NPA0</accession>
<keyword evidence="1" id="KW-0175">Coiled coil</keyword>
<protein>
    <submittedName>
        <fullName evidence="2">Uncharacterized protein</fullName>
    </submittedName>
</protein>
<feature type="coiled-coil region" evidence="1">
    <location>
        <begin position="76"/>
        <end position="110"/>
    </location>
</feature>
<evidence type="ECO:0000256" key="1">
    <source>
        <dbReference type="SAM" id="Coils"/>
    </source>
</evidence>
<reference evidence="2" key="2">
    <citation type="submission" date="2023-06" db="EMBL/GenBank/DDBJ databases">
        <authorList>
            <consortium name="Lawrence Berkeley National Laboratory"/>
            <person name="Haridas S."/>
            <person name="Hensen N."/>
            <person name="Bonometti L."/>
            <person name="Westerberg I."/>
            <person name="Brannstrom I.O."/>
            <person name="Guillou S."/>
            <person name="Cros-Aarteil S."/>
            <person name="Calhoun S."/>
            <person name="Kuo A."/>
            <person name="Mondo S."/>
            <person name="Pangilinan J."/>
            <person name="Riley R."/>
            <person name="LaButti K."/>
            <person name="Andreopoulos B."/>
            <person name="Lipzen A."/>
            <person name="Chen C."/>
            <person name="Yanf M."/>
            <person name="Daum C."/>
            <person name="Ng V."/>
            <person name="Clum A."/>
            <person name="Steindorff A."/>
            <person name="Ohm R."/>
            <person name="Martin F."/>
            <person name="Silar P."/>
            <person name="Natvig D."/>
            <person name="Lalanne C."/>
            <person name="Gautier V."/>
            <person name="Ament-velasquez S.L."/>
            <person name="Kruys A."/>
            <person name="Hutchinson M.I."/>
            <person name="Powell A.J."/>
            <person name="Barry K."/>
            <person name="Miller A.N."/>
            <person name="Grigoriev I.V."/>
            <person name="Debuchy R."/>
            <person name="Gladieux P."/>
            <person name="Thoren M.H."/>
            <person name="Johannesson H."/>
        </authorList>
    </citation>
    <scope>NUCLEOTIDE SEQUENCE</scope>
    <source>
        <strain evidence="2">CBS 232.78</strain>
    </source>
</reference>
<comment type="caution">
    <text evidence="2">The sequence shown here is derived from an EMBL/GenBank/DDBJ whole genome shotgun (WGS) entry which is preliminary data.</text>
</comment>
<dbReference type="EMBL" id="JAULSW010000004">
    <property type="protein sequence ID" value="KAK3385138.1"/>
    <property type="molecule type" value="Genomic_DNA"/>
</dbReference>
<evidence type="ECO:0000313" key="3">
    <source>
        <dbReference type="Proteomes" id="UP001285441"/>
    </source>
</evidence>
<reference evidence="2" key="1">
    <citation type="journal article" date="2023" name="Mol. Phylogenet. Evol.">
        <title>Genome-scale phylogeny and comparative genomics of the fungal order Sordariales.</title>
        <authorList>
            <person name="Hensen N."/>
            <person name="Bonometti L."/>
            <person name="Westerberg I."/>
            <person name="Brannstrom I.O."/>
            <person name="Guillou S."/>
            <person name="Cros-Aarteil S."/>
            <person name="Calhoun S."/>
            <person name="Haridas S."/>
            <person name="Kuo A."/>
            <person name="Mondo S."/>
            <person name="Pangilinan J."/>
            <person name="Riley R."/>
            <person name="LaButti K."/>
            <person name="Andreopoulos B."/>
            <person name="Lipzen A."/>
            <person name="Chen C."/>
            <person name="Yan M."/>
            <person name="Daum C."/>
            <person name="Ng V."/>
            <person name="Clum A."/>
            <person name="Steindorff A."/>
            <person name="Ohm R.A."/>
            <person name="Martin F."/>
            <person name="Silar P."/>
            <person name="Natvig D.O."/>
            <person name="Lalanne C."/>
            <person name="Gautier V."/>
            <person name="Ament-Velasquez S.L."/>
            <person name="Kruys A."/>
            <person name="Hutchinson M.I."/>
            <person name="Powell A.J."/>
            <person name="Barry K."/>
            <person name="Miller A.N."/>
            <person name="Grigoriev I.V."/>
            <person name="Debuchy R."/>
            <person name="Gladieux P."/>
            <person name="Hiltunen Thoren M."/>
            <person name="Johannesson H."/>
        </authorList>
    </citation>
    <scope>NUCLEOTIDE SEQUENCE</scope>
    <source>
        <strain evidence="2">CBS 232.78</strain>
    </source>
</reference>